<dbReference type="GeneID" id="94583978"/>
<name>A0A1D8NNG8_YARLL</name>
<protein>
    <submittedName>
        <fullName evidence="1">Uncharacterized protein</fullName>
    </submittedName>
</protein>
<gene>
    <name evidence="1" type="ORF">YALI1_F19619g</name>
</gene>
<accession>A0A1D8NNG8</accession>
<dbReference type="RefSeq" id="XP_068139498.1">
    <property type="nucleotide sequence ID" value="XM_068283397.1"/>
</dbReference>
<sequence>MEIMRDQFPLQVVFRAASSLVTSHHPINSSEYTGCGCLTAGKLLKSLNCSIVKAGLGLATRSYVQYVPVVFQHSLSRLKHSCPRQLHAL</sequence>
<dbReference type="VEuPathDB" id="FungiDB:YALI1_F19619g"/>
<dbReference type="AlphaFoldDB" id="A0A1D8NNG8"/>
<organism evidence="1 2">
    <name type="scientific">Yarrowia lipolytica</name>
    <name type="common">Candida lipolytica</name>
    <dbReference type="NCBI Taxonomy" id="4952"/>
    <lineage>
        <taxon>Eukaryota</taxon>
        <taxon>Fungi</taxon>
        <taxon>Dikarya</taxon>
        <taxon>Ascomycota</taxon>
        <taxon>Saccharomycotina</taxon>
        <taxon>Dipodascomycetes</taxon>
        <taxon>Dipodascales</taxon>
        <taxon>Dipodascales incertae sedis</taxon>
        <taxon>Yarrowia</taxon>
    </lineage>
</organism>
<dbReference type="EMBL" id="CP017558">
    <property type="protein sequence ID" value="AOW07187.1"/>
    <property type="molecule type" value="Genomic_DNA"/>
</dbReference>
<reference evidence="1 2" key="1">
    <citation type="journal article" date="2016" name="PLoS ONE">
        <title>Sequence Assembly of Yarrowia lipolytica Strain W29/CLIB89 Shows Transposable Element Diversity.</title>
        <authorList>
            <person name="Magnan C."/>
            <person name="Yu J."/>
            <person name="Chang I."/>
            <person name="Jahn E."/>
            <person name="Kanomata Y."/>
            <person name="Wu J."/>
            <person name="Zeller M."/>
            <person name="Oakes M."/>
            <person name="Baldi P."/>
            <person name="Sandmeyer S."/>
        </authorList>
    </citation>
    <scope>NUCLEOTIDE SEQUENCE [LARGE SCALE GENOMIC DNA]</scope>
    <source>
        <strain evidence="2">CLIB89(W29)</strain>
    </source>
</reference>
<evidence type="ECO:0000313" key="1">
    <source>
        <dbReference type="EMBL" id="AOW07187.1"/>
    </source>
</evidence>
<evidence type="ECO:0000313" key="2">
    <source>
        <dbReference type="Proteomes" id="UP000182444"/>
    </source>
</evidence>
<proteinExistence type="predicted"/>
<dbReference type="Proteomes" id="UP000182444">
    <property type="component" value="Chromosome 1F"/>
</dbReference>